<comment type="caution">
    <text evidence="1">The sequence shown here is derived from an EMBL/GenBank/DDBJ whole genome shotgun (WGS) entry which is preliminary data.</text>
</comment>
<accession>A0A7W8CYN9</accession>
<organism evidence="1 2">
    <name type="scientific">Catenisphaera adipataccumulans</name>
    <dbReference type="NCBI Taxonomy" id="700500"/>
    <lineage>
        <taxon>Bacteria</taxon>
        <taxon>Bacillati</taxon>
        <taxon>Bacillota</taxon>
        <taxon>Erysipelotrichia</taxon>
        <taxon>Erysipelotrichales</taxon>
        <taxon>Erysipelotrichaceae</taxon>
        <taxon>Catenisphaera</taxon>
    </lineage>
</organism>
<dbReference type="RefSeq" id="WP_183326985.1">
    <property type="nucleotide sequence ID" value="NZ_JACHHK010000001.1"/>
</dbReference>
<keyword evidence="2" id="KW-1185">Reference proteome</keyword>
<dbReference type="AlphaFoldDB" id="A0A7W8CYN9"/>
<proteinExistence type="predicted"/>
<protein>
    <submittedName>
        <fullName evidence="1">Uncharacterized protein</fullName>
    </submittedName>
</protein>
<dbReference type="EMBL" id="JACHHK010000001">
    <property type="protein sequence ID" value="MBB5182375.1"/>
    <property type="molecule type" value="Genomic_DNA"/>
</dbReference>
<dbReference type="Proteomes" id="UP000539953">
    <property type="component" value="Unassembled WGS sequence"/>
</dbReference>
<evidence type="ECO:0000313" key="2">
    <source>
        <dbReference type="Proteomes" id="UP000539953"/>
    </source>
</evidence>
<evidence type="ECO:0000313" key="1">
    <source>
        <dbReference type="EMBL" id="MBB5182375.1"/>
    </source>
</evidence>
<reference evidence="1 2" key="1">
    <citation type="submission" date="2020-08" db="EMBL/GenBank/DDBJ databases">
        <title>Genomic Encyclopedia of Type Strains, Phase IV (KMG-IV): sequencing the most valuable type-strain genomes for metagenomic binning, comparative biology and taxonomic classification.</title>
        <authorList>
            <person name="Goeker M."/>
        </authorList>
    </citation>
    <scope>NUCLEOTIDE SEQUENCE [LARGE SCALE GENOMIC DNA]</scope>
    <source>
        <strain evidence="1 2">DSM 25799</strain>
    </source>
</reference>
<gene>
    <name evidence="1" type="ORF">HNQ47_000378</name>
</gene>
<sequence length="144" mass="16853">MCSWIIEEMKQCGLTADDPEDRRSFDQQAMIQNFTVLIVYRERTDHHILLREDQTLDQGDTCTDYAVNAADVLARSILERDPDRKIIAAAVTGDAVRHEITPMYFDRTGQYHDLDDLNDLSCLTEENIKDYYQYAIKKQKMIWN</sequence>
<name>A0A7W8CYN9_9FIRM</name>